<dbReference type="Pfam" id="PF00076">
    <property type="entry name" value="RRM_1"/>
    <property type="match status" value="2"/>
</dbReference>
<gene>
    <name evidence="4" type="ORF">FBUS_03523</name>
</gene>
<proteinExistence type="predicted"/>
<evidence type="ECO:0000313" key="5">
    <source>
        <dbReference type="Proteomes" id="UP000728185"/>
    </source>
</evidence>
<name>A0A8E0RQ13_9TREM</name>
<feature type="domain" description="RRM" evidence="3">
    <location>
        <begin position="147"/>
        <end position="225"/>
    </location>
</feature>
<accession>A0A8E0RQ13</accession>
<dbReference type="CDD" id="cd12354">
    <property type="entry name" value="RRM3_TIA1_like"/>
    <property type="match status" value="1"/>
</dbReference>
<evidence type="ECO:0000256" key="2">
    <source>
        <dbReference type="PROSITE-ProRule" id="PRU00176"/>
    </source>
</evidence>
<dbReference type="InterPro" id="IPR003954">
    <property type="entry name" value="RRM_euk-type"/>
</dbReference>
<dbReference type="InterPro" id="IPR035979">
    <property type="entry name" value="RBD_domain_sf"/>
</dbReference>
<dbReference type="GO" id="GO:0003729">
    <property type="term" value="F:mRNA binding"/>
    <property type="evidence" value="ECO:0007669"/>
    <property type="project" value="InterPro"/>
</dbReference>
<keyword evidence="5" id="KW-1185">Reference proteome</keyword>
<evidence type="ECO:0000313" key="4">
    <source>
        <dbReference type="EMBL" id="KAA0190216.1"/>
    </source>
</evidence>
<dbReference type="PANTHER" id="PTHR47640">
    <property type="entry name" value="TRNA SELENOCYSTEINE 1-ASSOCIATED PROTEIN 1-RELATED-RELATED"/>
    <property type="match status" value="1"/>
</dbReference>
<evidence type="ECO:0000256" key="1">
    <source>
        <dbReference type="ARBA" id="ARBA00022884"/>
    </source>
</evidence>
<comment type="caution">
    <text evidence="4">The sequence shown here is derived from an EMBL/GenBank/DDBJ whole genome shotgun (WGS) entry which is preliminary data.</text>
</comment>
<dbReference type="InterPro" id="IPR000504">
    <property type="entry name" value="RRM_dom"/>
</dbReference>
<dbReference type="PROSITE" id="PS50102">
    <property type="entry name" value="RRM"/>
    <property type="match status" value="2"/>
</dbReference>
<feature type="domain" description="RRM" evidence="3">
    <location>
        <begin position="252"/>
        <end position="324"/>
    </location>
</feature>
<protein>
    <submittedName>
        <fullName evidence="4">Nucleolysin TIAR</fullName>
    </submittedName>
</protein>
<dbReference type="InterPro" id="IPR012677">
    <property type="entry name" value="Nucleotide-bd_a/b_plait_sf"/>
</dbReference>
<dbReference type="SMART" id="SM00361">
    <property type="entry name" value="RRM_1"/>
    <property type="match status" value="2"/>
</dbReference>
<dbReference type="Gene3D" id="3.30.70.330">
    <property type="match status" value="2"/>
</dbReference>
<dbReference type="EMBL" id="LUCM01007280">
    <property type="protein sequence ID" value="KAA0190216.1"/>
    <property type="molecule type" value="Genomic_DNA"/>
</dbReference>
<keyword evidence="1 2" id="KW-0694">RNA-binding</keyword>
<dbReference type="InterPro" id="IPR050825">
    <property type="entry name" value="RBM42_RBP45_47-like"/>
</dbReference>
<dbReference type="SMART" id="SM00360">
    <property type="entry name" value="RRM"/>
    <property type="match status" value="2"/>
</dbReference>
<reference evidence="4" key="1">
    <citation type="submission" date="2019-05" db="EMBL/GenBank/DDBJ databases">
        <title>Annotation for the trematode Fasciolopsis buski.</title>
        <authorList>
            <person name="Choi Y.-J."/>
        </authorList>
    </citation>
    <scope>NUCLEOTIDE SEQUENCE</scope>
    <source>
        <strain evidence="4">HT</strain>
        <tissue evidence="4">Whole worm</tissue>
    </source>
</reference>
<dbReference type="Proteomes" id="UP000728185">
    <property type="component" value="Unassembled WGS sequence"/>
</dbReference>
<sequence>MVHVIQTNPESPSLLTAKAFCHLGDTNATFALHAVPGLIPNPSHSGNGQTAGVQTLYNSSLLNLIPSLPNQMIQPEAWIGPAQFSPNTAATTGAAYHPTENSYRQDTCLTEKNISDTYQCTQLQKNDQISATVSSVNDDEKNPSDSYHIFVGDLAPDVEDDVLHAAFAAFGNVTECKIIKDMHTQKPKGYGFVAYKSKHEAERAIQIMNGQIIGSRAIRTNWAVRRDPADQAKDHRPLNYIEVFNASSASNTTIYVGGITTGLTESLLHKAFEEFGEIKEVRIFRDKGFSFIRFDTHAAATRAIVTMHGRLVGSQSCKCSWGKEPTYSNRLHSVNSSASKNGSMLFSPTITDDTSRSTLLPGPLNVAPNVANNITNLSIFPGWPTNLNATGNVAYPKLDCVSQYSLYGNVLDGLSTGTPIDTTVSLRSLNSEVYKMNGLEMTSDVTKNQYWSSNPKELESCLTGVVMNANNGLTLPQTDSSKLDLTKPPISASALNLPEKFPVEQASPNAALINSTSSLDRLGAFHSVYSIASRGQPGIPISCELATPLVADTSSIPFHSLQPMTPGLLTLKSIPNKTVLPTYPLLSSITPYVPNGPVPIPLPTSGPKLNFCDGTLHTTFPLNSLDPVGYALRNQHLMPVPLSLTDWTTNGQSIGCGFIQPEIPRPALISNCNGVSLLC</sequence>
<dbReference type="OrthoDB" id="439808at2759"/>
<dbReference type="PANTHER" id="PTHR47640:SF5">
    <property type="entry name" value="RRM DOMAIN-CONTAINING PROTEIN"/>
    <property type="match status" value="1"/>
</dbReference>
<evidence type="ECO:0000259" key="3">
    <source>
        <dbReference type="PROSITE" id="PS50102"/>
    </source>
</evidence>
<organism evidence="4 5">
    <name type="scientific">Fasciolopsis buskii</name>
    <dbReference type="NCBI Taxonomy" id="27845"/>
    <lineage>
        <taxon>Eukaryota</taxon>
        <taxon>Metazoa</taxon>
        <taxon>Spiralia</taxon>
        <taxon>Lophotrochozoa</taxon>
        <taxon>Platyhelminthes</taxon>
        <taxon>Trematoda</taxon>
        <taxon>Digenea</taxon>
        <taxon>Plagiorchiida</taxon>
        <taxon>Echinostomata</taxon>
        <taxon>Echinostomatoidea</taxon>
        <taxon>Fasciolidae</taxon>
        <taxon>Fasciolopsis</taxon>
    </lineage>
</organism>
<dbReference type="SUPFAM" id="SSF54928">
    <property type="entry name" value="RNA-binding domain, RBD"/>
    <property type="match status" value="1"/>
</dbReference>
<dbReference type="AlphaFoldDB" id="A0A8E0RQ13"/>